<gene>
    <name evidence="2" type="ORF">ABMA28_002274</name>
</gene>
<feature type="compositionally biased region" description="Polar residues" evidence="1">
    <location>
        <begin position="205"/>
        <end position="217"/>
    </location>
</feature>
<feature type="compositionally biased region" description="Low complexity" evidence="1">
    <location>
        <begin position="238"/>
        <end position="255"/>
    </location>
</feature>
<proteinExistence type="predicted"/>
<accession>A0ABD0T0C4</accession>
<dbReference type="Proteomes" id="UP001549921">
    <property type="component" value="Unassembled WGS sequence"/>
</dbReference>
<dbReference type="AlphaFoldDB" id="A0ABD0T0C4"/>
<dbReference type="EMBL" id="JBEDNZ010000012">
    <property type="protein sequence ID" value="KAL0831474.1"/>
    <property type="molecule type" value="Genomic_DNA"/>
</dbReference>
<evidence type="ECO:0000313" key="2">
    <source>
        <dbReference type="EMBL" id="KAL0831474.1"/>
    </source>
</evidence>
<protein>
    <recommendedName>
        <fullName evidence="4">Endonuclease-reverse transcriptase</fullName>
    </recommendedName>
</protein>
<reference evidence="2 3" key="1">
    <citation type="submission" date="2024-06" db="EMBL/GenBank/DDBJ databases">
        <title>A chromosome-level genome assembly of beet webworm, Loxostege sticticalis.</title>
        <authorList>
            <person name="Zhang Y."/>
        </authorList>
    </citation>
    <scope>NUCLEOTIDE SEQUENCE [LARGE SCALE GENOMIC DNA]</scope>
    <source>
        <strain evidence="2">AQ028</strain>
        <tissue evidence="2">Male pupae</tissue>
    </source>
</reference>
<dbReference type="Gene3D" id="3.30.70.1820">
    <property type="entry name" value="L1 transposable element, RRM domain"/>
    <property type="match status" value="1"/>
</dbReference>
<organism evidence="2 3">
    <name type="scientific">Loxostege sticticalis</name>
    <name type="common">Beet webworm moth</name>
    <dbReference type="NCBI Taxonomy" id="481309"/>
    <lineage>
        <taxon>Eukaryota</taxon>
        <taxon>Metazoa</taxon>
        <taxon>Ecdysozoa</taxon>
        <taxon>Arthropoda</taxon>
        <taxon>Hexapoda</taxon>
        <taxon>Insecta</taxon>
        <taxon>Pterygota</taxon>
        <taxon>Neoptera</taxon>
        <taxon>Endopterygota</taxon>
        <taxon>Lepidoptera</taxon>
        <taxon>Glossata</taxon>
        <taxon>Ditrysia</taxon>
        <taxon>Pyraloidea</taxon>
        <taxon>Crambidae</taxon>
        <taxon>Pyraustinae</taxon>
        <taxon>Loxostege</taxon>
    </lineage>
</organism>
<feature type="region of interest" description="Disordered" evidence="1">
    <location>
        <begin position="191"/>
        <end position="255"/>
    </location>
</feature>
<sequence length="255" mass="29733">MEGQFQLLFDKMKIEMQNQTAELKDSITKSIMESMDEKLIPIVEENKKLKIRVDTLEKEIESLKRAGKSNNIVVFGIEEKEKSTIELLRELKDNIKQDLNIDIVDNEVNKIHRIGKKDPESNKPRPVICSFVNYWKKNEIIKNKKNLKNIYIMEDYSKEALKNRKELQTKLVEERNKGKIAYLKNDKLIIKDNNTSQEKRKRDISTSPSSPNTQPKKQPTLFATKANRTNAFDKMRSRSNSFSNISNITNSNNNQ</sequence>
<evidence type="ECO:0000256" key="1">
    <source>
        <dbReference type="SAM" id="MobiDB-lite"/>
    </source>
</evidence>
<evidence type="ECO:0000313" key="3">
    <source>
        <dbReference type="Proteomes" id="UP001549921"/>
    </source>
</evidence>
<name>A0ABD0T0C4_LOXSC</name>
<comment type="caution">
    <text evidence="2">The sequence shown here is derived from an EMBL/GenBank/DDBJ whole genome shotgun (WGS) entry which is preliminary data.</text>
</comment>
<evidence type="ECO:0008006" key="4">
    <source>
        <dbReference type="Google" id="ProtNLM"/>
    </source>
</evidence>